<dbReference type="Proteomes" id="UP001431783">
    <property type="component" value="Unassembled WGS sequence"/>
</dbReference>
<accession>A0AAW1U226</accession>
<dbReference type="EMBL" id="JARQZJ010000032">
    <property type="protein sequence ID" value="KAK9874950.1"/>
    <property type="molecule type" value="Genomic_DNA"/>
</dbReference>
<protein>
    <submittedName>
        <fullName evidence="1">Uncharacterized protein</fullName>
    </submittedName>
</protein>
<proteinExistence type="predicted"/>
<gene>
    <name evidence="1" type="ORF">WA026_005765</name>
</gene>
<evidence type="ECO:0000313" key="2">
    <source>
        <dbReference type="Proteomes" id="UP001431783"/>
    </source>
</evidence>
<dbReference type="AlphaFoldDB" id="A0AAW1U226"/>
<reference evidence="1 2" key="1">
    <citation type="submission" date="2023-03" db="EMBL/GenBank/DDBJ databases">
        <title>Genome insight into feeding habits of ladybird beetles.</title>
        <authorList>
            <person name="Li H.-S."/>
            <person name="Huang Y.-H."/>
            <person name="Pang H."/>
        </authorList>
    </citation>
    <scope>NUCLEOTIDE SEQUENCE [LARGE SCALE GENOMIC DNA]</scope>
    <source>
        <strain evidence="1">SYSU_2023b</strain>
        <tissue evidence="1">Whole body</tissue>
    </source>
</reference>
<keyword evidence="2" id="KW-1185">Reference proteome</keyword>
<comment type="caution">
    <text evidence="1">The sequence shown here is derived from an EMBL/GenBank/DDBJ whole genome shotgun (WGS) entry which is preliminary data.</text>
</comment>
<evidence type="ECO:0000313" key="1">
    <source>
        <dbReference type="EMBL" id="KAK9874950.1"/>
    </source>
</evidence>
<name>A0AAW1U226_9CUCU</name>
<sequence>MKQENLTFVVHLTQVAAGAYWTPLIYGNQISNQNQIVQFFLRSIRYVDQNSAENRSPLNKTNSATESEFLECEMDFQETTVTHGDDGTSNSYFTQSLRYVKRCIVNYGKRRSIEEHLGND</sequence>
<organism evidence="1 2">
    <name type="scientific">Henosepilachna vigintioctopunctata</name>
    <dbReference type="NCBI Taxonomy" id="420089"/>
    <lineage>
        <taxon>Eukaryota</taxon>
        <taxon>Metazoa</taxon>
        <taxon>Ecdysozoa</taxon>
        <taxon>Arthropoda</taxon>
        <taxon>Hexapoda</taxon>
        <taxon>Insecta</taxon>
        <taxon>Pterygota</taxon>
        <taxon>Neoptera</taxon>
        <taxon>Endopterygota</taxon>
        <taxon>Coleoptera</taxon>
        <taxon>Polyphaga</taxon>
        <taxon>Cucujiformia</taxon>
        <taxon>Coccinelloidea</taxon>
        <taxon>Coccinellidae</taxon>
        <taxon>Epilachninae</taxon>
        <taxon>Epilachnini</taxon>
        <taxon>Henosepilachna</taxon>
    </lineage>
</organism>